<evidence type="ECO:0000313" key="4">
    <source>
        <dbReference type="EMBL" id="AWG22755.1"/>
    </source>
</evidence>
<sequence>MNTIYINSKRILLAVILSIITINSFGQSKDKKPNIVLIMADDIGFSDIGAYGAEIQTPNIDRLANGGLRFTTFYNMAKCAATRSSLLTGLYSGGNGAVHLASLAKTAGYSTIMSGKEHFNTWIPDYCKAENAFDRSLHFTSTTEYFVPPSGEFSHPFYEGSKKLNPKEIEHEISPLYKTDFMTDYALKWLDETCSKKDTPFFLYLPYHAAHYPLQARPEDIKKYRGKYKKGWDKVREERYEKMQKLGVISKDYKLSPPENNLNKHRGPFVTDYSNYSPWSSLSEAKKDSLDLEMSVYAAMIDRMDQNIGRVLKKLEKEGKLENTIVLFLSDNGACPFYSNLIKDVEPGPANSYWSLRTSWANVGNTPFRQFKQSGYEGGGRTSFIAYWPNKIKPNTITDQPGHVVDIAPTFLDLMNIQYPATIKGFKTIPLQGSSLVPIFNGKERKEPDYFISGVKDFRMFRAGDFKIVQRNGGKWELYNIKKDPTELVNLANANPAKVTELANKYMAVYGGKEKSGKGGKNGKAEKDE</sequence>
<dbReference type="InterPro" id="IPR000917">
    <property type="entry name" value="Sulfatase_N"/>
</dbReference>
<dbReference type="PANTHER" id="PTHR42693:SF53">
    <property type="entry name" value="ENDO-4-O-SULFATASE"/>
    <property type="match status" value="1"/>
</dbReference>
<dbReference type="AlphaFoldDB" id="A0A2S1LG71"/>
<dbReference type="RefSeq" id="WP_108741672.1">
    <property type="nucleotide sequence ID" value="NZ_CP020918.1"/>
</dbReference>
<dbReference type="CDD" id="cd16025">
    <property type="entry name" value="PAS_like"/>
    <property type="match status" value="1"/>
</dbReference>
<evidence type="ECO:0000256" key="1">
    <source>
        <dbReference type="ARBA" id="ARBA00008779"/>
    </source>
</evidence>
<evidence type="ECO:0000259" key="3">
    <source>
        <dbReference type="Pfam" id="PF00884"/>
    </source>
</evidence>
<name>A0A2S1LG71_9FLAO</name>
<evidence type="ECO:0000313" key="5">
    <source>
        <dbReference type="Proteomes" id="UP000244527"/>
    </source>
</evidence>
<feature type="domain" description="Sulfatase N-terminal" evidence="3">
    <location>
        <begin position="33"/>
        <end position="417"/>
    </location>
</feature>
<evidence type="ECO:0000256" key="2">
    <source>
        <dbReference type="ARBA" id="ARBA00022801"/>
    </source>
</evidence>
<dbReference type="OrthoDB" id="9803751at2"/>
<reference evidence="4 5" key="1">
    <citation type="submission" date="2017-04" db="EMBL/GenBank/DDBJ databases">
        <title>Compelte genome sequence of WV33.</title>
        <authorList>
            <person name="Lee P.C."/>
        </authorList>
    </citation>
    <scope>NUCLEOTIDE SEQUENCE [LARGE SCALE GENOMIC DNA]</scope>
    <source>
        <strain evidence="4 5">WV33</strain>
    </source>
</reference>
<dbReference type="SUPFAM" id="SSF53649">
    <property type="entry name" value="Alkaline phosphatase-like"/>
    <property type="match status" value="1"/>
</dbReference>
<dbReference type="EMBL" id="CP020918">
    <property type="protein sequence ID" value="AWG22755.1"/>
    <property type="molecule type" value="Genomic_DNA"/>
</dbReference>
<dbReference type="Proteomes" id="UP000244527">
    <property type="component" value="Chromosome"/>
</dbReference>
<keyword evidence="5" id="KW-1185">Reference proteome</keyword>
<accession>A0A2S1LG71</accession>
<dbReference type="Gene3D" id="3.40.720.10">
    <property type="entry name" value="Alkaline Phosphatase, subunit A"/>
    <property type="match status" value="1"/>
</dbReference>
<proteinExistence type="inferred from homology"/>
<dbReference type="GO" id="GO:0004065">
    <property type="term" value="F:arylsulfatase activity"/>
    <property type="evidence" value="ECO:0007669"/>
    <property type="project" value="TreeGrafter"/>
</dbReference>
<dbReference type="InterPro" id="IPR017850">
    <property type="entry name" value="Alkaline_phosphatase_core_sf"/>
</dbReference>
<dbReference type="Gene3D" id="3.30.1120.10">
    <property type="match status" value="1"/>
</dbReference>
<comment type="similarity">
    <text evidence="1">Belongs to the sulfatase family.</text>
</comment>
<keyword evidence="2" id="KW-0378">Hydrolase</keyword>
<dbReference type="InterPro" id="IPR050738">
    <property type="entry name" value="Sulfatase"/>
</dbReference>
<protein>
    <submittedName>
        <fullName evidence="4">Sulfatase</fullName>
    </submittedName>
</protein>
<dbReference type="PANTHER" id="PTHR42693">
    <property type="entry name" value="ARYLSULFATASE FAMILY MEMBER"/>
    <property type="match status" value="1"/>
</dbReference>
<dbReference type="Pfam" id="PF00884">
    <property type="entry name" value="Sulfatase"/>
    <property type="match status" value="1"/>
</dbReference>
<organism evidence="4 5">
    <name type="scientific">Flavobacterium faecale</name>
    <dbReference type="NCBI Taxonomy" id="1355330"/>
    <lineage>
        <taxon>Bacteria</taxon>
        <taxon>Pseudomonadati</taxon>
        <taxon>Bacteroidota</taxon>
        <taxon>Flavobacteriia</taxon>
        <taxon>Flavobacteriales</taxon>
        <taxon>Flavobacteriaceae</taxon>
        <taxon>Flavobacterium</taxon>
    </lineage>
</organism>
<dbReference type="KEGG" id="ffa:FFWV33_15075"/>
<gene>
    <name evidence="4" type="ORF">FFWV33_15075</name>
</gene>